<feature type="compositionally biased region" description="Low complexity" evidence="8">
    <location>
        <begin position="174"/>
        <end position="188"/>
    </location>
</feature>
<dbReference type="GO" id="GO:0031564">
    <property type="term" value="P:transcription antitermination"/>
    <property type="evidence" value="ECO:0007669"/>
    <property type="project" value="TreeGrafter"/>
</dbReference>
<evidence type="ECO:0000313" key="12">
    <source>
        <dbReference type="Proteomes" id="UP000016930"/>
    </source>
</evidence>
<feature type="compositionally biased region" description="Low complexity" evidence="8">
    <location>
        <begin position="460"/>
        <end position="477"/>
    </location>
</feature>
<dbReference type="InterPro" id="IPR012921">
    <property type="entry name" value="SPOC_C"/>
</dbReference>
<reference evidence="11 12" key="1">
    <citation type="journal article" date="2012" name="Proc. Natl. Acad. Sci. U.S.A.">
        <title>Comparative genomics of Ceriporiopsis subvermispora and Phanerochaete chrysosporium provide insight into selective ligninolysis.</title>
        <authorList>
            <person name="Fernandez-Fueyo E."/>
            <person name="Ruiz-Duenas F.J."/>
            <person name="Ferreira P."/>
            <person name="Floudas D."/>
            <person name="Hibbett D.S."/>
            <person name="Canessa P."/>
            <person name="Larrondo L.F."/>
            <person name="James T.Y."/>
            <person name="Seelenfreund D."/>
            <person name="Lobos S."/>
            <person name="Polanco R."/>
            <person name="Tello M."/>
            <person name="Honda Y."/>
            <person name="Watanabe T."/>
            <person name="Watanabe T."/>
            <person name="Ryu J.S."/>
            <person name="Kubicek C.P."/>
            <person name="Schmoll M."/>
            <person name="Gaskell J."/>
            <person name="Hammel K.E."/>
            <person name="St John F.J."/>
            <person name="Vanden Wymelenberg A."/>
            <person name="Sabat G."/>
            <person name="Splinter BonDurant S."/>
            <person name="Syed K."/>
            <person name="Yadav J.S."/>
            <person name="Doddapaneni H."/>
            <person name="Subramanian V."/>
            <person name="Lavin J.L."/>
            <person name="Oguiza J.A."/>
            <person name="Perez G."/>
            <person name="Pisabarro A.G."/>
            <person name="Ramirez L."/>
            <person name="Santoyo F."/>
            <person name="Master E."/>
            <person name="Coutinho P.M."/>
            <person name="Henrissat B."/>
            <person name="Lombard V."/>
            <person name="Magnuson J.K."/>
            <person name="Kuees U."/>
            <person name="Hori C."/>
            <person name="Igarashi K."/>
            <person name="Samejima M."/>
            <person name="Held B.W."/>
            <person name="Barry K.W."/>
            <person name="LaButti K.M."/>
            <person name="Lapidus A."/>
            <person name="Lindquist E.A."/>
            <person name="Lucas S.M."/>
            <person name="Riley R."/>
            <person name="Salamov A.A."/>
            <person name="Hoffmeister D."/>
            <person name="Schwenk D."/>
            <person name="Hadar Y."/>
            <person name="Yarden O."/>
            <person name="de Vries R.P."/>
            <person name="Wiebenga A."/>
            <person name="Stenlid J."/>
            <person name="Eastwood D."/>
            <person name="Grigoriev I.V."/>
            <person name="Berka R.M."/>
            <person name="Blanchette R.A."/>
            <person name="Kersten P."/>
            <person name="Martinez A.T."/>
            <person name="Vicuna R."/>
            <person name="Cullen D."/>
        </authorList>
    </citation>
    <scope>NUCLEOTIDE SEQUENCE [LARGE SCALE GENOMIC DNA]</scope>
    <source>
        <strain evidence="11 12">B</strain>
    </source>
</reference>
<dbReference type="InterPro" id="IPR001965">
    <property type="entry name" value="Znf_PHD"/>
</dbReference>
<evidence type="ECO:0000256" key="1">
    <source>
        <dbReference type="ARBA" id="ARBA00002311"/>
    </source>
</evidence>
<dbReference type="Gene3D" id="3.30.40.10">
    <property type="entry name" value="Zinc/RING finger domain, C3HC4 (zinc finger)"/>
    <property type="match status" value="1"/>
</dbReference>
<dbReference type="Pfam" id="PF07500">
    <property type="entry name" value="TFIIS_M"/>
    <property type="match status" value="1"/>
</dbReference>
<evidence type="ECO:0000256" key="8">
    <source>
        <dbReference type="SAM" id="MobiDB-lite"/>
    </source>
</evidence>
<evidence type="ECO:0000256" key="2">
    <source>
        <dbReference type="ARBA" id="ARBA00011050"/>
    </source>
</evidence>
<feature type="domain" description="TFIIS central" evidence="10">
    <location>
        <begin position="245"/>
        <end position="397"/>
    </location>
</feature>
<dbReference type="PROSITE" id="PS51321">
    <property type="entry name" value="TFIIS_CENTRAL"/>
    <property type="match status" value="1"/>
</dbReference>
<protein>
    <recommendedName>
        <fullName evidence="3">Transcription factor BYE1</fullName>
    </recommendedName>
</protein>
<dbReference type="Pfam" id="PF07744">
    <property type="entry name" value="SPOC"/>
    <property type="match status" value="1"/>
</dbReference>
<comment type="function">
    <text evidence="1">Negative regulator of transcription elongation.</text>
</comment>
<dbReference type="HOGENOM" id="CLU_011239_0_0_1"/>
<feature type="compositionally biased region" description="Basic residues" evidence="8">
    <location>
        <begin position="189"/>
        <end position="199"/>
    </location>
</feature>
<feature type="compositionally biased region" description="Basic and acidic residues" evidence="8">
    <location>
        <begin position="419"/>
        <end position="438"/>
    </location>
</feature>
<feature type="region of interest" description="Disordered" evidence="8">
    <location>
        <begin position="1"/>
        <end position="39"/>
    </location>
</feature>
<dbReference type="InterPro" id="IPR036575">
    <property type="entry name" value="TFIIS_cen_dom_sf"/>
</dbReference>
<dbReference type="PROSITE" id="PS50016">
    <property type="entry name" value="ZF_PHD_2"/>
    <property type="match status" value="1"/>
</dbReference>
<feature type="compositionally biased region" description="Pro residues" evidence="8">
    <location>
        <begin position="950"/>
        <end position="964"/>
    </location>
</feature>
<dbReference type="Gene3D" id="1.10.472.30">
    <property type="entry name" value="Transcription elongation factor S-II, central domain"/>
    <property type="match status" value="1"/>
</dbReference>
<feature type="compositionally biased region" description="Polar residues" evidence="8">
    <location>
        <begin position="208"/>
        <end position="229"/>
    </location>
</feature>
<dbReference type="InterPro" id="IPR003618">
    <property type="entry name" value="TFIIS_cen_dom"/>
</dbReference>
<feature type="compositionally biased region" description="Low complexity" evidence="8">
    <location>
        <begin position="1005"/>
        <end position="1018"/>
    </location>
</feature>
<organism evidence="11 12">
    <name type="scientific">Ceriporiopsis subvermispora (strain B)</name>
    <name type="common">White-rot fungus</name>
    <name type="synonym">Gelatoporia subvermispora</name>
    <dbReference type="NCBI Taxonomy" id="914234"/>
    <lineage>
        <taxon>Eukaryota</taxon>
        <taxon>Fungi</taxon>
        <taxon>Dikarya</taxon>
        <taxon>Basidiomycota</taxon>
        <taxon>Agaricomycotina</taxon>
        <taxon>Agaricomycetes</taxon>
        <taxon>Polyporales</taxon>
        <taxon>Gelatoporiaceae</taxon>
        <taxon>Gelatoporia</taxon>
    </lineage>
</organism>
<evidence type="ECO:0000259" key="9">
    <source>
        <dbReference type="PROSITE" id="PS50016"/>
    </source>
</evidence>
<dbReference type="Pfam" id="PF00628">
    <property type="entry name" value="PHD"/>
    <property type="match status" value="1"/>
</dbReference>
<feature type="region of interest" description="Disordered" evidence="8">
    <location>
        <begin position="405"/>
        <end position="487"/>
    </location>
</feature>
<dbReference type="EMBL" id="KB445794">
    <property type="protein sequence ID" value="EMD38932.1"/>
    <property type="molecule type" value="Genomic_DNA"/>
</dbReference>
<sequence length="1092" mass="118402">MTSRPTGRTRQSRASDAASPHNKENATINGEKTRGKAKPRVEGKVYCSCRKPDDGTPMILCAHCKEWYHFQCLKLSERDAEDIEVYICPPCHEKTGLRSVMEWEGPEAIEEAKQSANRATPPNADDIKKEEDANTKMEDAPELPSESEAESSADDYVAEKSPSHSKRRARPIPSSDSESESIASAKASRTTKRLRRGSAAKKEPARRTVSTSPGPTTQTKRRQSTASQSETKRMRSGSTSSDDPARKYCLNKLQEMFCQIFVRYPFFKDDVIAVGDLQPDKKQEELSDEEKEALEHRAKRFASDLEQCMYEIYSEPDKNGKHGVAGKYKERFRMLTFNLNQSDRAVLHMRIASGQIPPKELSTMSSTDLASEEAKQSIKQAEQEALQQTILKKQALPRAKITHKGLQDIEDVNGGSPRAAERAREDEEEERIERERLARLRVQTQRSNSGQGSVPPDSPVVPNTPQTPLTPLTPHTPRWGAPPPVPGALHGPQPSELMPPPSVVVPRPPVAPLFVPSGSEFVGAPGESELNLADFINIDDEPTSDVTLSTAEPPLTPTVTAAPVITPISTAQATPTHAAPPTIGISPFAQRSADERRPSFDLNALWSPKAADSNYEHQSGPQEAGHAPMYEEPKEIGESNVISEEAEDQDFDMFLGNDEMERATDPSNEDAMAQDTPFDVQPTVWNGTLNMPLDSTLAQEVSLVARQGGGRPLGNDSPLWRALFPSPQLRIDGRVPVDKSAAYLTQTRLNPTKELIAVAFSPAPGTDVSGFQTLIDYLITKGRHGLVFPWGNRPKENAPGRELYIVPLLSHEPLPEFMELLDDLRLPKMRSTHYLVGIWVLTKGKLTAPTTPPPPPAPVQVPVPAPAPTTAPTPTLTIPAFDPSQLQHLIPALTNAHASTSAAQMPPSAPAPVLPAVMTASNAALAAEVASLTPEQIQAMLLALQNSGLSPPPPAQPASAPPPTSTSMTSIPLQPWTAPVAAYPPSYPPANAYPSQPLPPPAPRQYPDMPYGGYDHGAPYPPGGGHYDGGGDRGYRGRGGGGAGGGRGRGRGRDRDRPRDTGWPKSRGRGRGGYASAPRGGGARWGENQQWS</sequence>
<dbReference type="GO" id="GO:0031440">
    <property type="term" value="P:regulation of mRNA 3'-end processing"/>
    <property type="evidence" value="ECO:0007669"/>
    <property type="project" value="TreeGrafter"/>
</dbReference>
<dbReference type="SMART" id="SM00510">
    <property type="entry name" value="TFS2M"/>
    <property type="match status" value="1"/>
</dbReference>
<dbReference type="SMART" id="SM00249">
    <property type="entry name" value="PHD"/>
    <property type="match status" value="1"/>
</dbReference>
<evidence type="ECO:0000256" key="7">
    <source>
        <dbReference type="PROSITE-ProRule" id="PRU00146"/>
    </source>
</evidence>
<dbReference type="AlphaFoldDB" id="M2RKF9"/>
<dbReference type="GO" id="GO:0006368">
    <property type="term" value="P:transcription elongation by RNA polymerase II"/>
    <property type="evidence" value="ECO:0007669"/>
    <property type="project" value="TreeGrafter"/>
</dbReference>
<feature type="compositionally biased region" description="Basic and acidic residues" evidence="8">
    <location>
        <begin position="1051"/>
        <end position="1062"/>
    </location>
</feature>
<feature type="compositionally biased region" description="Polar residues" evidence="8">
    <location>
        <begin position="442"/>
        <end position="452"/>
    </location>
</feature>
<dbReference type="InterPro" id="IPR013083">
    <property type="entry name" value="Znf_RING/FYVE/PHD"/>
</dbReference>
<dbReference type="GO" id="GO:0000977">
    <property type="term" value="F:RNA polymerase II transcription regulatory region sequence-specific DNA binding"/>
    <property type="evidence" value="ECO:0007669"/>
    <property type="project" value="TreeGrafter"/>
</dbReference>
<feature type="region of interest" description="Disordered" evidence="8">
    <location>
        <begin position="948"/>
        <end position="971"/>
    </location>
</feature>
<evidence type="ECO:0000256" key="6">
    <source>
        <dbReference type="ARBA" id="ARBA00022833"/>
    </source>
</evidence>
<evidence type="ECO:0000313" key="11">
    <source>
        <dbReference type="EMBL" id="EMD38932.1"/>
    </source>
</evidence>
<feature type="compositionally biased region" description="Gly residues" evidence="8">
    <location>
        <begin position="1037"/>
        <end position="1047"/>
    </location>
</feature>
<name>M2RKF9_CERS8</name>
<feature type="region of interest" description="Disordered" evidence="8">
    <location>
        <begin position="110"/>
        <end position="245"/>
    </location>
</feature>
<keyword evidence="12" id="KW-1185">Reference proteome</keyword>
<comment type="similarity">
    <text evidence="2">Belongs to the BYE1 family.</text>
</comment>
<evidence type="ECO:0000259" key="10">
    <source>
        <dbReference type="PROSITE" id="PS51321"/>
    </source>
</evidence>
<dbReference type="InterPro" id="IPR019786">
    <property type="entry name" value="Zinc_finger_PHD-type_CS"/>
</dbReference>
<dbReference type="InterPro" id="IPR011011">
    <property type="entry name" value="Znf_FYVE_PHD"/>
</dbReference>
<feature type="non-terminal residue" evidence="11">
    <location>
        <position position="1"/>
    </location>
</feature>
<dbReference type="PANTHER" id="PTHR11477:SF11">
    <property type="entry name" value="TRANSCRIPTION FACTOR BYE1"/>
    <property type="match status" value="1"/>
</dbReference>
<gene>
    <name evidence="11" type="ORF">CERSUDRAFT_104220</name>
</gene>
<keyword evidence="6" id="KW-0862">Zinc</keyword>
<dbReference type="InterPro" id="IPR019787">
    <property type="entry name" value="Znf_PHD-finger"/>
</dbReference>
<dbReference type="GO" id="GO:0006362">
    <property type="term" value="P:transcription elongation by RNA polymerase I"/>
    <property type="evidence" value="ECO:0007669"/>
    <property type="project" value="TreeGrafter"/>
</dbReference>
<accession>M2RKF9</accession>
<feature type="compositionally biased region" description="Polar residues" evidence="8">
    <location>
        <begin position="1"/>
        <end position="14"/>
    </location>
</feature>
<dbReference type="Proteomes" id="UP000016930">
    <property type="component" value="Unassembled WGS sequence"/>
</dbReference>
<dbReference type="PROSITE" id="PS01359">
    <property type="entry name" value="ZF_PHD_1"/>
    <property type="match status" value="1"/>
</dbReference>
<evidence type="ECO:0000256" key="4">
    <source>
        <dbReference type="ARBA" id="ARBA00022723"/>
    </source>
</evidence>
<evidence type="ECO:0000256" key="3">
    <source>
        <dbReference type="ARBA" id="ARBA00021616"/>
    </source>
</evidence>
<keyword evidence="4" id="KW-0479">Metal-binding</keyword>
<evidence type="ECO:0000256" key="5">
    <source>
        <dbReference type="ARBA" id="ARBA00022771"/>
    </source>
</evidence>
<keyword evidence="5 7" id="KW-0863">Zinc-finger</keyword>
<dbReference type="CDD" id="cd21538">
    <property type="entry name" value="SPOC_TFIIS"/>
    <property type="match status" value="1"/>
</dbReference>
<dbReference type="GO" id="GO:0008270">
    <property type="term" value="F:zinc ion binding"/>
    <property type="evidence" value="ECO:0007669"/>
    <property type="project" value="UniProtKB-KW"/>
</dbReference>
<dbReference type="OrthoDB" id="436852at2759"/>
<feature type="compositionally biased region" description="Basic and acidic residues" evidence="8">
    <location>
        <begin position="125"/>
        <end position="139"/>
    </location>
</feature>
<dbReference type="SUPFAM" id="SSF46942">
    <property type="entry name" value="Elongation factor TFIIS domain 2"/>
    <property type="match status" value="1"/>
</dbReference>
<dbReference type="GO" id="GO:0005634">
    <property type="term" value="C:nucleus"/>
    <property type="evidence" value="ECO:0007669"/>
    <property type="project" value="TreeGrafter"/>
</dbReference>
<feature type="region of interest" description="Disordered" evidence="8">
    <location>
        <begin position="992"/>
        <end position="1092"/>
    </location>
</feature>
<dbReference type="PANTHER" id="PTHR11477">
    <property type="entry name" value="TRANSCRIPTION FACTOR S-II ZINC FINGER DOMAIN-CONTAINING PROTEIN"/>
    <property type="match status" value="1"/>
</dbReference>
<proteinExistence type="inferred from homology"/>
<dbReference type="STRING" id="914234.M2RKF9"/>
<dbReference type="GO" id="GO:0001139">
    <property type="term" value="F:RNA polymerase II complex recruiting activity"/>
    <property type="evidence" value="ECO:0007669"/>
    <property type="project" value="TreeGrafter"/>
</dbReference>
<dbReference type="SUPFAM" id="SSF57903">
    <property type="entry name" value="FYVE/PHD zinc finger"/>
    <property type="match status" value="1"/>
</dbReference>
<feature type="domain" description="PHD-type" evidence="9">
    <location>
        <begin position="44"/>
        <end position="94"/>
    </location>
</feature>